<protein>
    <submittedName>
        <fullName evidence="3">Aryl-alcohol dehydrogenase-like predicted oxidoreductase</fullName>
    </submittedName>
</protein>
<dbReference type="PANTHER" id="PTHR43364">
    <property type="entry name" value="NADH-SPECIFIC METHYLGLYOXAL REDUCTASE-RELATED"/>
    <property type="match status" value="1"/>
</dbReference>
<dbReference type="PRINTS" id="PR00069">
    <property type="entry name" value="ALDKETRDTASE"/>
</dbReference>
<feature type="domain" description="NADP-dependent oxidoreductase" evidence="2">
    <location>
        <begin position="39"/>
        <end position="342"/>
    </location>
</feature>
<dbReference type="Proteomes" id="UP000319722">
    <property type="component" value="Unassembled WGS sequence"/>
</dbReference>
<dbReference type="InterPro" id="IPR023210">
    <property type="entry name" value="NADP_OxRdtase_dom"/>
</dbReference>
<dbReference type="Pfam" id="PF00248">
    <property type="entry name" value="Aldo_ket_red"/>
    <property type="match status" value="1"/>
</dbReference>
<evidence type="ECO:0000256" key="1">
    <source>
        <dbReference type="ARBA" id="ARBA00023002"/>
    </source>
</evidence>
<comment type="caution">
    <text evidence="3">The sequence shown here is derived from an EMBL/GenBank/DDBJ whole genome shotgun (WGS) entry which is preliminary data.</text>
</comment>
<dbReference type="InterPro" id="IPR020471">
    <property type="entry name" value="AKR"/>
</dbReference>
<gene>
    <name evidence="3" type="ORF">FB547_104455</name>
</gene>
<proteinExistence type="predicted"/>
<name>A0A561C5M4_9BURK</name>
<dbReference type="AlphaFoldDB" id="A0A561C5M4"/>
<dbReference type="EMBL" id="VIVL01000004">
    <property type="protein sequence ID" value="TWD86506.1"/>
    <property type="molecule type" value="Genomic_DNA"/>
</dbReference>
<dbReference type="GO" id="GO:0005829">
    <property type="term" value="C:cytosol"/>
    <property type="evidence" value="ECO:0007669"/>
    <property type="project" value="UniProtKB-ARBA"/>
</dbReference>
<dbReference type="InterPro" id="IPR036812">
    <property type="entry name" value="NAD(P)_OxRdtase_dom_sf"/>
</dbReference>
<dbReference type="CDD" id="cd19091">
    <property type="entry name" value="AKR_PsAKR"/>
    <property type="match status" value="1"/>
</dbReference>
<dbReference type="PANTHER" id="PTHR43364:SF18">
    <property type="entry name" value="OXIDOREDUCTASE"/>
    <property type="match status" value="1"/>
</dbReference>
<dbReference type="SUPFAM" id="SSF51430">
    <property type="entry name" value="NAD(P)-linked oxidoreductase"/>
    <property type="match status" value="1"/>
</dbReference>
<keyword evidence="1" id="KW-0560">Oxidoreductase</keyword>
<dbReference type="GO" id="GO:0016491">
    <property type="term" value="F:oxidoreductase activity"/>
    <property type="evidence" value="ECO:0007669"/>
    <property type="project" value="UniProtKB-KW"/>
</dbReference>
<accession>A0A561C5M4</accession>
<dbReference type="Gene3D" id="3.20.20.100">
    <property type="entry name" value="NADP-dependent oxidoreductase domain"/>
    <property type="match status" value="1"/>
</dbReference>
<organism evidence="3 4">
    <name type="scientific">Variovorax beijingensis</name>
    <dbReference type="NCBI Taxonomy" id="2496117"/>
    <lineage>
        <taxon>Bacteria</taxon>
        <taxon>Pseudomonadati</taxon>
        <taxon>Pseudomonadota</taxon>
        <taxon>Betaproteobacteria</taxon>
        <taxon>Burkholderiales</taxon>
        <taxon>Comamonadaceae</taxon>
        <taxon>Variovorax</taxon>
    </lineage>
</organism>
<evidence type="ECO:0000313" key="4">
    <source>
        <dbReference type="Proteomes" id="UP000319722"/>
    </source>
</evidence>
<evidence type="ECO:0000259" key="2">
    <source>
        <dbReference type="Pfam" id="PF00248"/>
    </source>
</evidence>
<sequence>MAADKPVNLSAFFLNLQLRRSSTLEYRHLGKSGLKVPALSFGTGTFGGKGELFSAWGQTDVAEARKLIDICLEAGVNMFDSADIYSAGAAESVLGEAIKGRPRDQILISTKATFRSGEGPNEVGSSRHHLVRAVDGALRRLGTDYIDLFQLHGFDASTPVEETLSTLDDLVRAGKLRYVGVSNFSGWHLMKSLAVAERHGYARYVAHQAYYSLVGRDYEWELMPLAQDQGVGAVVWSPLGWGRLTGKIRRGQPLPATSRLHVTADMGPPVPDELLFRVVDALEKVGAEVGKTVPQVALNWLLQRPTVSSVVIGARDEAQLRQNLGAEGWKLTPAQVAELDAASATTRAYPYWHQQGFLERNPNPV</sequence>
<reference evidence="3 4" key="1">
    <citation type="submission" date="2019-06" db="EMBL/GenBank/DDBJ databases">
        <title>Sorghum-associated microbial communities from plants grown in Nebraska, USA.</title>
        <authorList>
            <person name="Schachtman D."/>
        </authorList>
    </citation>
    <scope>NUCLEOTIDE SEQUENCE [LARGE SCALE GENOMIC DNA]</scope>
    <source>
        <strain evidence="3 4">T529</strain>
    </source>
</reference>
<dbReference type="FunFam" id="3.20.20.100:FF:000004">
    <property type="entry name" value="Oxidoreductase, aldo/keto reductase"/>
    <property type="match status" value="1"/>
</dbReference>
<evidence type="ECO:0000313" key="3">
    <source>
        <dbReference type="EMBL" id="TWD86506.1"/>
    </source>
</evidence>
<dbReference type="InterPro" id="IPR050523">
    <property type="entry name" value="AKR_Detox_Biosynth"/>
</dbReference>